<dbReference type="Gene3D" id="3.20.20.80">
    <property type="entry name" value="Glycosidases"/>
    <property type="match status" value="1"/>
</dbReference>
<dbReference type="CDD" id="cd11317">
    <property type="entry name" value="AmyAc_bac_euk_AmyA"/>
    <property type="match status" value="1"/>
</dbReference>
<evidence type="ECO:0000256" key="8">
    <source>
        <dbReference type="ARBA" id="ARBA00022837"/>
    </source>
</evidence>
<evidence type="ECO:0000256" key="10">
    <source>
        <dbReference type="ARBA" id="ARBA00023295"/>
    </source>
</evidence>
<dbReference type="SMART" id="SM01065">
    <property type="entry name" value="CBM_2"/>
    <property type="match status" value="1"/>
</dbReference>
<dbReference type="Pfam" id="PF00686">
    <property type="entry name" value="CBM_20"/>
    <property type="match status" value="1"/>
</dbReference>
<comment type="catalytic activity">
    <reaction evidence="1 12">
        <text>Endohydrolysis of (1-&gt;4)-alpha-D-glucosidic linkages in polysaccharides containing three or more (1-&gt;4)-alpha-linked D-glucose units.</text>
        <dbReference type="EC" id="3.2.1.1"/>
    </reaction>
</comment>
<evidence type="ECO:0000256" key="2">
    <source>
        <dbReference type="ARBA" id="ARBA00001913"/>
    </source>
</evidence>
<reference evidence="17" key="1">
    <citation type="journal article" date="2019" name="Int. J. Syst. Evol. Microbiol.">
        <title>The Global Catalogue of Microorganisms (GCM) 10K type strain sequencing project: providing services to taxonomists for standard genome sequencing and annotation.</title>
        <authorList>
            <consortium name="The Broad Institute Genomics Platform"/>
            <consortium name="The Broad Institute Genome Sequencing Center for Infectious Disease"/>
            <person name="Wu L."/>
            <person name="Ma J."/>
        </authorList>
    </citation>
    <scope>NUCLEOTIDE SEQUENCE [LARGE SCALE GENOMIC DNA]</scope>
    <source>
        <strain evidence="17">IBRC-M 10908</strain>
    </source>
</reference>
<dbReference type="InterPro" id="IPR013783">
    <property type="entry name" value="Ig-like_fold"/>
</dbReference>
<dbReference type="PANTHER" id="PTHR43447">
    <property type="entry name" value="ALPHA-AMYLASE"/>
    <property type="match status" value="1"/>
</dbReference>
<evidence type="ECO:0000256" key="5">
    <source>
        <dbReference type="ARBA" id="ARBA00017303"/>
    </source>
</evidence>
<evidence type="ECO:0000313" key="16">
    <source>
        <dbReference type="EMBL" id="MFC4333778.1"/>
    </source>
</evidence>
<organism evidence="16 17">
    <name type="scientific">Salininema proteolyticum</name>
    <dbReference type="NCBI Taxonomy" id="1607685"/>
    <lineage>
        <taxon>Bacteria</taxon>
        <taxon>Bacillati</taxon>
        <taxon>Actinomycetota</taxon>
        <taxon>Actinomycetes</taxon>
        <taxon>Glycomycetales</taxon>
        <taxon>Glycomycetaceae</taxon>
        <taxon>Salininema</taxon>
    </lineage>
</organism>
<dbReference type="InterPro" id="IPR002044">
    <property type="entry name" value="CBM20"/>
</dbReference>
<keyword evidence="7 12" id="KW-0378">Hydrolase</keyword>
<keyword evidence="8" id="KW-0106">Calcium</keyword>
<dbReference type="SUPFAM" id="SSF49452">
    <property type="entry name" value="Starch-binding domain-like"/>
    <property type="match status" value="1"/>
</dbReference>
<dbReference type="InterPro" id="IPR006048">
    <property type="entry name" value="A-amylase/branching_C"/>
</dbReference>
<evidence type="ECO:0000259" key="15">
    <source>
        <dbReference type="PROSITE" id="PS51166"/>
    </source>
</evidence>
<keyword evidence="10 12" id="KW-0326">Glycosidase</keyword>
<feature type="signal peptide" evidence="14">
    <location>
        <begin position="1"/>
        <end position="32"/>
    </location>
</feature>
<dbReference type="Gene3D" id="2.60.40.10">
    <property type="entry name" value="Immunoglobulins"/>
    <property type="match status" value="1"/>
</dbReference>
<dbReference type="SUPFAM" id="SSF51445">
    <property type="entry name" value="(Trans)glycosidases"/>
    <property type="match status" value="1"/>
</dbReference>
<feature type="chain" id="PRO_5046634683" description="Alpha-amylase" evidence="14">
    <location>
        <begin position="33"/>
        <end position="628"/>
    </location>
</feature>
<dbReference type="InterPro" id="IPR013780">
    <property type="entry name" value="Glyco_hydro_b"/>
</dbReference>
<evidence type="ECO:0000313" key="17">
    <source>
        <dbReference type="Proteomes" id="UP001595823"/>
    </source>
</evidence>
<dbReference type="SUPFAM" id="SSF51011">
    <property type="entry name" value="Glycosyl hydrolase domain"/>
    <property type="match status" value="1"/>
</dbReference>
<dbReference type="InterPro" id="IPR006046">
    <property type="entry name" value="Alpha_amylase"/>
</dbReference>
<comment type="similarity">
    <text evidence="3 11">Belongs to the glycosyl hydrolase 13 family.</text>
</comment>
<dbReference type="InterPro" id="IPR013784">
    <property type="entry name" value="Carb-bd-like_fold"/>
</dbReference>
<feature type="compositionally biased region" description="Low complexity" evidence="13">
    <location>
        <begin position="29"/>
        <end position="44"/>
    </location>
</feature>
<sequence length="628" mass="67917">MTMRQALKGRRATAIAAALAVGTLAAATPASAQGADAPDATAPAPDEEVDRQSAAPAVTGDSSVIALFEWNWNSIAEECADFLGDSGYTHVKISPPQEHILASDTDTPDNWWIQYQPVSYKLDSRLGTRAEFENMVDTCAAEGVGVIADVVVNHMAAGSDSTRHGHAGSEYRRFHYPEAGYDSSDFHSTGSSYCEISDYTDRWEVQNCHLVGLNDLATEQDDVRATIAAYLQDLLDVGVVGFRVDAAKHMPAADLEDIMGRLDGDPYVTHEVIYNKDSNEPIKPDEYYGSGSVQQFDYSRWMKNHFAGESKASYLLDLGEHWGLSPDASAQVFVQNHDTPRGGDSADYLDYFTGGGDYLLANTYMMAYDYGVTSQMSDYSYTDKDQGPDLEGGTDSDVADVDCDAITGRWACQHREAHFAGMAAFRESVAGTGVNDEWHNDGNAFGFGRGDAGHIVINNESSPVSATFNTAMPAGRYCDVLGGDAVTVSTDGTFTATVGAGEALAVHVGAPYTDGACESPDEPGPGEGEVCVDVNVNATTWYGQEVHITGSLDELGNWSPTADTRLSAEEYPWWEGDVHLPADTSFEFKYVKVAPDGTVEWESGADRTFTTPSDDYQGCFAFEDHWRD</sequence>
<evidence type="ECO:0000256" key="1">
    <source>
        <dbReference type="ARBA" id="ARBA00000548"/>
    </source>
</evidence>
<evidence type="ECO:0000256" key="14">
    <source>
        <dbReference type="SAM" id="SignalP"/>
    </source>
</evidence>
<proteinExistence type="inferred from homology"/>
<evidence type="ECO:0000256" key="7">
    <source>
        <dbReference type="ARBA" id="ARBA00022801"/>
    </source>
</evidence>
<dbReference type="InterPro" id="IPR031319">
    <property type="entry name" value="A-amylase_C"/>
</dbReference>
<gene>
    <name evidence="16" type="ORF">ACFPET_01035</name>
</gene>
<dbReference type="InterPro" id="IPR017853">
    <property type="entry name" value="GH"/>
</dbReference>
<accession>A0ABV8TSQ7</accession>
<evidence type="ECO:0000256" key="9">
    <source>
        <dbReference type="ARBA" id="ARBA00023277"/>
    </source>
</evidence>
<comment type="cofactor">
    <cofactor evidence="2">
        <name>Ca(2+)</name>
        <dbReference type="ChEBI" id="CHEBI:29108"/>
    </cofactor>
</comment>
<dbReference type="EC" id="3.2.1.1" evidence="4 12"/>
<dbReference type="Pfam" id="PF00128">
    <property type="entry name" value="Alpha-amylase"/>
    <property type="match status" value="1"/>
</dbReference>
<protein>
    <recommendedName>
        <fullName evidence="5 12">Alpha-amylase</fullName>
        <ecNumber evidence="4 12">3.2.1.1</ecNumber>
    </recommendedName>
</protein>
<keyword evidence="9 12" id="KW-0119">Carbohydrate metabolism</keyword>
<evidence type="ECO:0000256" key="11">
    <source>
        <dbReference type="RuleBase" id="RU003615"/>
    </source>
</evidence>
<keyword evidence="6" id="KW-0479">Metal-binding</keyword>
<dbReference type="PROSITE" id="PS51166">
    <property type="entry name" value="CBM20"/>
    <property type="match status" value="1"/>
</dbReference>
<dbReference type="Gene3D" id="2.60.40.1180">
    <property type="entry name" value="Golgi alpha-mannosidase II"/>
    <property type="match status" value="1"/>
</dbReference>
<name>A0ABV8TSQ7_9ACTN</name>
<dbReference type="PRINTS" id="PR00110">
    <property type="entry name" value="ALPHAAMYLASE"/>
</dbReference>
<evidence type="ECO:0000256" key="13">
    <source>
        <dbReference type="SAM" id="MobiDB-lite"/>
    </source>
</evidence>
<dbReference type="SMART" id="SM00632">
    <property type="entry name" value="Aamy_C"/>
    <property type="match status" value="1"/>
</dbReference>
<dbReference type="Proteomes" id="UP001595823">
    <property type="component" value="Unassembled WGS sequence"/>
</dbReference>
<dbReference type="SMART" id="SM00642">
    <property type="entry name" value="Aamy"/>
    <property type="match status" value="1"/>
</dbReference>
<feature type="domain" description="CBM20" evidence="15">
    <location>
        <begin position="524"/>
        <end position="628"/>
    </location>
</feature>
<dbReference type="InterPro" id="IPR006047">
    <property type="entry name" value="GH13_cat_dom"/>
</dbReference>
<keyword evidence="17" id="KW-1185">Reference proteome</keyword>
<dbReference type="RefSeq" id="WP_380617509.1">
    <property type="nucleotide sequence ID" value="NZ_JBHSDK010000001.1"/>
</dbReference>
<evidence type="ECO:0000256" key="12">
    <source>
        <dbReference type="RuleBase" id="RU361134"/>
    </source>
</evidence>
<keyword evidence="14" id="KW-0732">Signal</keyword>
<evidence type="ECO:0000256" key="4">
    <source>
        <dbReference type="ARBA" id="ARBA00012595"/>
    </source>
</evidence>
<dbReference type="Pfam" id="PF02806">
    <property type="entry name" value="Alpha-amylase_C"/>
    <property type="match status" value="1"/>
</dbReference>
<dbReference type="EMBL" id="JBHSDK010000001">
    <property type="protein sequence ID" value="MFC4333778.1"/>
    <property type="molecule type" value="Genomic_DNA"/>
</dbReference>
<comment type="caution">
    <text evidence="16">The sequence shown here is derived from an EMBL/GenBank/DDBJ whole genome shotgun (WGS) entry which is preliminary data.</text>
</comment>
<feature type="region of interest" description="Disordered" evidence="13">
    <location>
        <begin position="29"/>
        <end position="57"/>
    </location>
</feature>
<evidence type="ECO:0000256" key="3">
    <source>
        <dbReference type="ARBA" id="ARBA00008061"/>
    </source>
</evidence>
<evidence type="ECO:0000256" key="6">
    <source>
        <dbReference type="ARBA" id="ARBA00022723"/>
    </source>
</evidence>